<feature type="compositionally biased region" description="Basic and acidic residues" evidence="1">
    <location>
        <begin position="47"/>
        <end position="57"/>
    </location>
</feature>
<gene>
    <name evidence="4" type="ORF">Ciccas_008705</name>
</gene>
<evidence type="ECO:0000256" key="2">
    <source>
        <dbReference type="SAM" id="Phobius"/>
    </source>
</evidence>
<feature type="signal peptide" evidence="3">
    <location>
        <begin position="1"/>
        <end position="20"/>
    </location>
</feature>
<feature type="compositionally biased region" description="Polar residues" evidence="1">
    <location>
        <begin position="191"/>
        <end position="201"/>
    </location>
</feature>
<reference evidence="4 5" key="1">
    <citation type="submission" date="2024-11" db="EMBL/GenBank/DDBJ databases">
        <title>Adaptive evolution of stress response genes in parasites aligns with host niche diversity.</title>
        <authorList>
            <person name="Hahn C."/>
            <person name="Resl P."/>
        </authorList>
    </citation>
    <scope>NUCLEOTIDE SEQUENCE [LARGE SCALE GENOMIC DNA]</scope>
    <source>
        <strain evidence="4">EGGRZ-B1_66</strain>
        <tissue evidence="4">Body</tissue>
    </source>
</reference>
<keyword evidence="3" id="KW-0732">Signal</keyword>
<keyword evidence="2" id="KW-1133">Transmembrane helix</keyword>
<dbReference type="AlphaFoldDB" id="A0ABD2PZQ2"/>
<evidence type="ECO:0000256" key="3">
    <source>
        <dbReference type="SAM" id="SignalP"/>
    </source>
</evidence>
<feature type="compositionally biased region" description="Polar residues" evidence="1">
    <location>
        <begin position="60"/>
        <end position="71"/>
    </location>
</feature>
<keyword evidence="5" id="KW-1185">Reference proteome</keyword>
<comment type="caution">
    <text evidence="4">The sequence shown here is derived from an EMBL/GenBank/DDBJ whole genome shotgun (WGS) entry which is preliminary data.</text>
</comment>
<accession>A0ABD2PZQ2</accession>
<proteinExistence type="predicted"/>
<keyword evidence="2" id="KW-0812">Transmembrane</keyword>
<keyword evidence="2" id="KW-0472">Membrane</keyword>
<dbReference type="EMBL" id="JBJKFK010001590">
    <property type="protein sequence ID" value="KAL3312700.1"/>
    <property type="molecule type" value="Genomic_DNA"/>
</dbReference>
<feature type="chain" id="PRO_5044885214" evidence="3">
    <location>
        <begin position="21"/>
        <end position="201"/>
    </location>
</feature>
<evidence type="ECO:0000313" key="5">
    <source>
        <dbReference type="Proteomes" id="UP001626550"/>
    </source>
</evidence>
<feature type="transmembrane region" description="Helical" evidence="2">
    <location>
        <begin position="154"/>
        <end position="175"/>
    </location>
</feature>
<name>A0ABD2PZQ2_9PLAT</name>
<protein>
    <submittedName>
        <fullName evidence="4">Uncharacterized protein</fullName>
    </submittedName>
</protein>
<evidence type="ECO:0000313" key="4">
    <source>
        <dbReference type="EMBL" id="KAL3312700.1"/>
    </source>
</evidence>
<organism evidence="4 5">
    <name type="scientific">Cichlidogyrus casuarinus</name>
    <dbReference type="NCBI Taxonomy" id="1844966"/>
    <lineage>
        <taxon>Eukaryota</taxon>
        <taxon>Metazoa</taxon>
        <taxon>Spiralia</taxon>
        <taxon>Lophotrochozoa</taxon>
        <taxon>Platyhelminthes</taxon>
        <taxon>Monogenea</taxon>
        <taxon>Monopisthocotylea</taxon>
        <taxon>Dactylogyridea</taxon>
        <taxon>Ancyrocephalidae</taxon>
        <taxon>Cichlidogyrus</taxon>
    </lineage>
</organism>
<feature type="region of interest" description="Disordered" evidence="1">
    <location>
        <begin position="181"/>
        <end position="201"/>
    </location>
</feature>
<evidence type="ECO:0000256" key="1">
    <source>
        <dbReference type="SAM" id="MobiDB-lite"/>
    </source>
</evidence>
<sequence length="201" mass="22104">MKNLLIYISFCIILIHASDQARLRRRHSESDSGLNVAVDSNPLSPNDAREGSEKFDEGSNDMSVDLNSDPLSRNDGHDRPDNLSIAAESDYPKIKQNDLDVFSNQQTHDGEFLIVPNDEDMDDLIWVMRPPSQHQYGSPHHSGCGCNNDLARNLILGSLGVGAGALAGAGIGSMVGGRKRKSNKNFVPQYHHNSYSDFGKR</sequence>
<feature type="compositionally biased region" description="Basic and acidic residues" evidence="1">
    <location>
        <begin position="72"/>
        <end position="81"/>
    </location>
</feature>
<feature type="region of interest" description="Disordered" evidence="1">
    <location>
        <begin position="28"/>
        <end position="89"/>
    </location>
</feature>
<dbReference type="Proteomes" id="UP001626550">
    <property type="component" value="Unassembled WGS sequence"/>
</dbReference>